<sequence>MQTTTGADFNNVTADFKIASWNLNGVANPDRVKVIRQWFRARHYLGIIAFHELKAKKTKASWNLKSIFPKGRVVIDFDDNEKGGATIVVSDAQKVINNGISGDDHFPITSEFQLNPDAGNTSREWRTYSKFRIEEMRSEVVKNQIEQAWRNNPKGVSDPRVKWELGCKRVKRVMQRIRKDEREKTSQEASLKTELEQLRTLIARENTQVNKKRLATLESQVKEKELKDTRVWRLRSRARWLREGDASSYYLFAILKSKSKREEMLRVDGISAPLITLFPLHVNKSAPKSGHSVSGQPRHLIADSCWIKVWLSLGPVRGMLSPGDDPSPMSCHHTTPSARSYRTPV</sequence>
<evidence type="ECO:0000313" key="3">
    <source>
        <dbReference type="Proteomes" id="UP001633002"/>
    </source>
</evidence>
<gene>
    <name evidence="2" type="ORF">R1sor_010820</name>
</gene>
<protein>
    <recommendedName>
        <fullName evidence="4">Endonuclease/exonuclease/phosphatase domain-containing protein</fullName>
    </recommendedName>
</protein>
<reference evidence="2 3" key="1">
    <citation type="submission" date="2024-09" db="EMBL/GenBank/DDBJ databases">
        <title>Chromosome-scale assembly of Riccia sorocarpa.</title>
        <authorList>
            <person name="Paukszto L."/>
        </authorList>
    </citation>
    <scope>NUCLEOTIDE SEQUENCE [LARGE SCALE GENOMIC DNA]</scope>
    <source>
        <strain evidence="2">LP-2024</strain>
        <tissue evidence="2">Aerial parts of the thallus</tissue>
    </source>
</reference>
<keyword evidence="3" id="KW-1185">Reference proteome</keyword>
<name>A0ABD3I103_9MARC</name>
<comment type="caution">
    <text evidence="2">The sequence shown here is derived from an EMBL/GenBank/DDBJ whole genome shotgun (WGS) entry which is preliminary data.</text>
</comment>
<dbReference type="AlphaFoldDB" id="A0ABD3I103"/>
<organism evidence="2 3">
    <name type="scientific">Riccia sorocarpa</name>
    <dbReference type="NCBI Taxonomy" id="122646"/>
    <lineage>
        <taxon>Eukaryota</taxon>
        <taxon>Viridiplantae</taxon>
        <taxon>Streptophyta</taxon>
        <taxon>Embryophyta</taxon>
        <taxon>Marchantiophyta</taxon>
        <taxon>Marchantiopsida</taxon>
        <taxon>Marchantiidae</taxon>
        <taxon>Marchantiales</taxon>
        <taxon>Ricciaceae</taxon>
        <taxon>Riccia</taxon>
    </lineage>
</organism>
<proteinExistence type="predicted"/>
<feature type="compositionally biased region" description="Polar residues" evidence="1">
    <location>
        <begin position="332"/>
        <end position="345"/>
    </location>
</feature>
<evidence type="ECO:0008006" key="4">
    <source>
        <dbReference type="Google" id="ProtNLM"/>
    </source>
</evidence>
<dbReference type="Proteomes" id="UP001633002">
    <property type="component" value="Unassembled WGS sequence"/>
</dbReference>
<accession>A0ABD3I103</accession>
<evidence type="ECO:0000313" key="2">
    <source>
        <dbReference type="EMBL" id="KAL3696744.1"/>
    </source>
</evidence>
<feature type="region of interest" description="Disordered" evidence="1">
    <location>
        <begin position="322"/>
        <end position="345"/>
    </location>
</feature>
<dbReference type="EMBL" id="JBJQOH010000002">
    <property type="protein sequence ID" value="KAL3696744.1"/>
    <property type="molecule type" value="Genomic_DNA"/>
</dbReference>
<evidence type="ECO:0000256" key="1">
    <source>
        <dbReference type="SAM" id="MobiDB-lite"/>
    </source>
</evidence>